<organism evidence="1">
    <name type="scientific">Rhizophora mucronata</name>
    <name type="common">Asiatic mangrove</name>
    <dbReference type="NCBI Taxonomy" id="61149"/>
    <lineage>
        <taxon>Eukaryota</taxon>
        <taxon>Viridiplantae</taxon>
        <taxon>Streptophyta</taxon>
        <taxon>Embryophyta</taxon>
        <taxon>Tracheophyta</taxon>
        <taxon>Spermatophyta</taxon>
        <taxon>Magnoliopsida</taxon>
        <taxon>eudicotyledons</taxon>
        <taxon>Gunneridae</taxon>
        <taxon>Pentapetalae</taxon>
        <taxon>rosids</taxon>
        <taxon>fabids</taxon>
        <taxon>Malpighiales</taxon>
        <taxon>Rhizophoraceae</taxon>
        <taxon>Rhizophora</taxon>
    </lineage>
</organism>
<accession>A0A2P2JDJ6</accession>
<dbReference type="EMBL" id="GGEC01011057">
    <property type="protein sequence ID" value="MBW91540.1"/>
    <property type="molecule type" value="Transcribed_RNA"/>
</dbReference>
<name>A0A2P2JDJ6_RHIMU</name>
<protein>
    <submittedName>
        <fullName evidence="1">Uncharacterized protein MANES_10G141100</fullName>
    </submittedName>
</protein>
<dbReference type="AlphaFoldDB" id="A0A2P2JDJ6"/>
<reference evidence="1" key="1">
    <citation type="submission" date="2018-02" db="EMBL/GenBank/DDBJ databases">
        <title>Rhizophora mucronata_Transcriptome.</title>
        <authorList>
            <person name="Meera S.P."/>
            <person name="Sreeshan A."/>
            <person name="Augustine A."/>
        </authorList>
    </citation>
    <scope>NUCLEOTIDE SEQUENCE</scope>
    <source>
        <tissue evidence="1">Leaf</tissue>
    </source>
</reference>
<proteinExistence type="predicted"/>
<sequence length="70" mass="7900">MLRTSCSTIPCASKPSIDGWNKASPTVYLSFPIFITWHCIQGYRSKLQIKCKAYMCNSKSISKLVHSELT</sequence>
<evidence type="ECO:0000313" key="1">
    <source>
        <dbReference type="EMBL" id="MBW91540.1"/>
    </source>
</evidence>